<gene>
    <name evidence="2" type="ORF">ACFQMN_18095</name>
</gene>
<dbReference type="EMBL" id="JBHTBY010000017">
    <property type="protein sequence ID" value="MFC7322780.1"/>
    <property type="molecule type" value="Genomic_DNA"/>
</dbReference>
<evidence type="ECO:0000313" key="3">
    <source>
        <dbReference type="Proteomes" id="UP001596494"/>
    </source>
</evidence>
<dbReference type="Proteomes" id="UP001596494">
    <property type="component" value="Unassembled WGS sequence"/>
</dbReference>
<dbReference type="RefSeq" id="WP_289215142.1">
    <property type="nucleotide sequence ID" value="NZ_JAPVRC010000002.1"/>
</dbReference>
<organism evidence="2 3">
    <name type="scientific">Halobacillus campisalis</name>
    <dbReference type="NCBI Taxonomy" id="435909"/>
    <lineage>
        <taxon>Bacteria</taxon>
        <taxon>Bacillati</taxon>
        <taxon>Bacillota</taxon>
        <taxon>Bacilli</taxon>
        <taxon>Bacillales</taxon>
        <taxon>Bacillaceae</taxon>
        <taxon>Halobacillus</taxon>
    </lineage>
</organism>
<sequence length="93" mass="10764">MIKRSYIIPLFLFFTNMILLGILLLEISGVLAHTYGGAGFFVPFLSFLSFQFIRRQQRRRASVSRGLSILQAINTFTFVFPFIVFFIFIIGFI</sequence>
<feature type="transmembrane region" description="Helical" evidence="1">
    <location>
        <begin position="31"/>
        <end position="53"/>
    </location>
</feature>
<comment type="caution">
    <text evidence="2">The sequence shown here is derived from an EMBL/GenBank/DDBJ whole genome shotgun (WGS) entry which is preliminary data.</text>
</comment>
<feature type="transmembrane region" description="Helical" evidence="1">
    <location>
        <begin position="7"/>
        <end position="25"/>
    </location>
</feature>
<evidence type="ECO:0000313" key="2">
    <source>
        <dbReference type="EMBL" id="MFC7322780.1"/>
    </source>
</evidence>
<evidence type="ECO:0000256" key="1">
    <source>
        <dbReference type="SAM" id="Phobius"/>
    </source>
</evidence>
<proteinExistence type="predicted"/>
<keyword evidence="3" id="KW-1185">Reference proteome</keyword>
<keyword evidence="1" id="KW-0812">Transmembrane</keyword>
<feature type="transmembrane region" description="Helical" evidence="1">
    <location>
        <begin position="73"/>
        <end position="92"/>
    </location>
</feature>
<reference evidence="3" key="1">
    <citation type="journal article" date="2019" name="Int. J. Syst. Evol. Microbiol.">
        <title>The Global Catalogue of Microorganisms (GCM) 10K type strain sequencing project: providing services to taxonomists for standard genome sequencing and annotation.</title>
        <authorList>
            <consortium name="The Broad Institute Genomics Platform"/>
            <consortium name="The Broad Institute Genome Sequencing Center for Infectious Disease"/>
            <person name="Wu L."/>
            <person name="Ma J."/>
        </authorList>
    </citation>
    <scope>NUCLEOTIDE SEQUENCE [LARGE SCALE GENOMIC DNA]</scope>
    <source>
        <strain evidence="3">CCUG 73951</strain>
    </source>
</reference>
<keyword evidence="1" id="KW-0472">Membrane</keyword>
<accession>A0ABW2K9I6</accession>
<keyword evidence="1" id="KW-1133">Transmembrane helix</keyword>
<protein>
    <submittedName>
        <fullName evidence="2">Uncharacterized protein</fullName>
    </submittedName>
</protein>
<name>A0ABW2K9I6_9BACI</name>